<name>A0AAV7P4V5_PLEWA</name>
<organism evidence="2 3">
    <name type="scientific">Pleurodeles waltl</name>
    <name type="common">Iberian ribbed newt</name>
    <dbReference type="NCBI Taxonomy" id="8319"/>
    <lineage>
        <taxon>Eukaryota</taxon>
        <taxon>Metazoa</taxon>
        <taxon>Chordata</taxon>
        <taxon>Craniata</taxon>
        <taxon>Vertebrata</taxon>
        <taxon>Euteleostomi</taxon>
        <taxon>Amphibia</taxon>
        <taxon>Batrachia</taxon>
        <taxon>Caudata</taxon>
        <taxon>Salamandroidea</taxon>
        <taxon>Salamandridae</taxon>
        <taxon>Pleurodelinae</taxon>
        <taxon>Pleurodeles</taxon>
    </lineage>
</organism>
<reference evidence="2" key="1">
    <citation type="journal article" date="2022" name="bioRxiv">
        <title>Sequencing and chromosome-scale assembly of the giantPleurodeles waltlgenome.</title>
        <authorList>
            <person name="Brown T."/>
            <person name="Elewa A."/>
            <person name="Iarovenko S."/>
            <person name="Subramanian E."/>
            <person name="Araus A.J."/>
            <person name="Petzold A."/>
            <person name="Susuki M."/>
            <person name="Suzuki K.-i.T."/>
            <person name="Hayashi T."/>
            <person name="Toyoda A."/>
            <person name="Oliveira C."/>
            <person name="Osipova E."/>
            <person name="Leigh N.D."/>
            <person name="Simon A."/>
            <person name="Yun M.H."/>
        </authorList>
    </citation>
    <scope>NUCLEOTIDE SEQUENCE</scope>
    <source>
        <strain evidence="2">20211129_DDA</strain>
        <tissue evidence="2">Liver</tissue>
    </source>
</reference>
<evidence type="ECO:0000313" key="2">
    <source>
        <dbReference type="EMBL" id="KAJ1123270.1"/>
    </source>
</evidence>
<dbReference type="AlphaFoldDB" id="A0AAV7P4V5"/>
<gene>
    <name evidence="2" type="ORF">NDU88_001743</name>
</gene>
<sequence length="73" mass="7859">MLSLVASVLGSLISAAPAIRPPDPTVFTRHSIPFPNPSDRVHLISAAPAIRPPDPTIFTRHSIPFPNPSDRVQ</sequence>
<protein>
    <submittedName>
        <fullName evidence="2">Uncharacterized protein</fullName>
    </submittedName>
</protein>
<dbReference type="EMBL" id="JANPWB010000011">
    <property type="protein sequence ID" value="KAJ1123270.1"/>
    <property type="molecule type" value="Genomic_DNA"/>
</dbReference>
<keyword evidence="3" id="KW-1185">Reference proteome</keyword>
<evidence type="ECO:0000313" key="3">
    <source>
        <dbReference type="Proteomes" id="UP001066276"/>
    </source>
</evidence>
<comment type="caution">
    <text evidence="2">The sequence shown here is derived from an EMBL/GenBank/DDBJ whole genome shotgun (WGS) entry which is preliminary data.</text>
</comment>
<feature type="chain" id="PRO_5043518558" evidence="1">
    <location>
        <begin position="19"/>
        <end position="73"/>
    </location>
</feature>
<accession>A0AAV7P4V5</accession>
<keyword evidence="1" id="KW-0732">Signal</keyword>
<evidence type="ECO:0000256" key="1">
    <source>
        <dbReference type="SAM" id="SignalP"/>
    </source>
</evidence>
<dbReference type="Proteomes" id="UP001066276">
    <property type="component" value="Chromosome 7"/>
</dbReference>
<proteinExistence type="predicted"/>
<feature type="signal peptide" evidence="1">
    <location>
        <begin position="1"/>
        <end position="18"/>
    </location>
</feature>